<feature type="transmembrane region" description="Helical" evidence="2">
    <location>
        <begin position="157"/>
        <end position="182"/>
    </location>
</feature>
<evidence type="ECO:0000313" key="4">
    <source>
        <dbReference type="EMBL" id="KAK9044001.1"/>
    </source>
</evidence>
<proteinExistence type="predicted"/>
<reference evidence="4 5" key="1">
    <citation type="journal article" date="2024" name="G3 (Bethesda)">
        <title>Genome assembly of Hibiscus sabdariffa L. provides insights into metabolisms of medicinal natural products.</title>
        <authorList>
            <person name="Kim T."/>
        </authorList>
    </citation>
    <scope>NUCLEOTIDE SEQUENCE [LARGE SCALE GENOMIC DNA]</scope>
    <source>
        <strain evidence="4">TK-2024</strain>
        <tissue evidence="4">Old leaves</tissue>
    </source>
</reference>
<protein>
    <recommendedName>
        <fullName evidence="3">CAAX prenyl protease 2/Lysostaphin resistance protein A-like domain-containing protein</fullName>
    </recommendedName>
</protein>
<feature type="transmembrane region" description="Helical" evidence="2">
    <location>
        <begin position="116"/>
        <end position="137"/>
    </location>
</feature>
<dbReference type="InterPro" id="IPR003675">
    <property type="entry name" value="Rce1/LyrA-like_dom"/>
</dbReference>
<dbReference type="PANTHER" id="PTHR43592">
    <property type="entry name" value="CAAX AMINO TERMINAL PROTEASE"/>
    <property type="match status" value="1"/>
</dbReference>
<feature type="compositionally biased region" description="Polar residues" evidence="1">
    <location>
        <begin position="249"/>
        <end position="277"/>
    </location>
</feature>
<feature type="compositionally biased region" description="Polar residues" evidence="1">
    <location>
        <begin position="286"/>
        <end position="303"/>
    </location>
</feature>
<dbReference type="EMBL" id="JBBPBN010000003">
    <property type="protein sequence ID" value="KAK9044001.1"/>
    <property type="molecule type" value="Genomic_DNA"/>
</dbReference>
<evidence type="ECO:0000256" key="2">
    <source>
        <dbReference type="SAM" id="Phobius"/>
    </source>
</evidence>
<keyword evidence="2" id="KW-0812">Transmembrane</keyword>
<feature type="transmembrane region" description="Helical" evidence="2">
    <location>
        <begin position="81"/>
        <end position="104"/>
    </location>
</feature>
<feature type="domain" description="CAAX prenyl protease 2/Lysostaphin resistance protein A-like" evidence="3">
    <location>
        <begin position="388"/>
        <end position="461"/>
    </location>
</feature>
<feature type="region of interest" description="Disordered" evidence="1">
    <location>
        <begin position="249"/>
        <end position="303"/>
    </location>
</feature>
<evidence type="ECO:0000313" key="5">
    <source>
        <dbReference type="Proteomes" id="UP001396334"/>
    </source>
</evidence>
<comment type="caution">
    <text evidence="4">The sequence shown here is derived from an EMBL/GenBank/DDBJ whole genome shotgun (WGS) entry which is preliminary data.</text>
</comment>
<evidence type="ECO:0000256" key="1">
    <source>
        <dbReference type="SAM" id="MobiDB-lite"/>
    </source>
</evidence>
<accession>A0ABR2U3B2</accession>
<keyword evidence="2" id="KW-0472">Membrane</keyword>
<dbReference type="Pfam" id="PF02517">
    <property type="entry name" value="Rce1-like"/>
    <property type="match status" value="1"/>
</dbReference>
<organism evidence="4 5">
    <name type="scientific">Hibiscus sabdariffa</name>
    <name type="common">roselle</name>
    <dbReference type="NCBI Taxonomy" id="183260"/>
    <lineage>
        <taxon>Eukaryota</taxon>
        <taxon>Viridiplantae</taxon>
        <taxon>Streptophyta</taxon>
        <taxon>Embryophyta</taxon>
        <taxon>Tracheophyta</taxon>
        <taxon>Spermatophyta</taxon>
        <taxon>Magnoliopsida</taxon>
        <taxon>eudicotyledons</taxon>
        <taxon>Gunneridae</taxon>
        <taxon>Pentapetalae</taxon>
        <taxon>rosids</taxon>
        <taxon>malvids</taxon>
        <taxon>Malvales</taxon>
        <taxon>Malvaceae</taxon>
        <taxon>Malvoideae</taxon>
        <taxon>Hibiscus</taxon>
    </lineage>
</organism>
<sequence>MILASPILNLRPTICGRFSKPLAAVTIKPFLGCSISSTKSSSTLLKCHCCTHNKDTDKSTQGFSVLTSDIPWKTGSLWSTMALYMLNLHIPLGFGGLSIVAYILHQHVLDPQTQALSLLVIDILELLATLFLLNSTIRPEKRLVDIFGFNSVERNWLLASALGFGILIFIVFLTSIVIDGLFGVKQVILTIRGFGLEGFLDGSISVPSKVARNQGGEELQSHANDKNAVIQSKLVPIISGDILPCNESNTNLHTQPLHSSNNADRSDNDQSGQSDSPGEQPANPGEQVTHTPATEQSSQSINSGDQVLHVPATDSYEMEVPASDATEMDPLVTDSIEESQNSPRSVDEETSCNSIPDTELQAMQLMPMQNSSLCEGNEQGADSNQEQAEEVVYRGFMLTSLASTMDWKQAVVISAAIFSAAHFSGENFLQLFVIGCILGCSYCGTGNLCSSIAIHSLYNAFILLVTFLS</sequence>
<keyword evidence="5" id="KW-1185">Reference proteome</keyword>
<gene>
    <name evidence="4" type="ORF">V6N11_072324</name>
</gene>
<name>A0ABR2U3B2_9ROSI</name>
<dbReference type="Proteomes" id="UP001396334">
    <property type="component" value="Unassembled WGS sequence"/>
</dbReference>
<keyword evidence="2" id="KW-1133">Transmembrane helix</keyword>
<evidence type="ECO:0000259" key="3">
    <source>
        <dbReference type="Pfam" id="PF02517"/>
    </source>
</evidence>
<dbReference type="PANTHER" id="PTHR43592:SF4">
    <property type="entry name" value="CAAX AMINO TERMINAL PROTEASE FAMILY PROTEIN"/>
    <property type="match status" value="1"/>
</dbReference>